<comment type="caution">
    <text evidence="4">The sequence shown here is derived from an EMBL/GenBank/DDBJ whole genome shotgun (WGS) entry which is preliminary data.</text>
</comment>
<gene>
    <name evidence="4" type="ORF">DMN91_005561</name>
</gene>
<dbReference type="Gene3D" id="2.40.50.140">
    <property type="entry name" value="Nucleic acid-binding proteins"/>
    <property type="match status" value="1"/>
</dbReference>
<accession>A0A3L8DMY8</accession>
<comment type="subcellular location">
    <subcellularLocation>
        <location evidence="1">Nucleus</location>
    </subcellularLocation>
</comment>
<evidence type="ECO:0000313" key="5">
    <source>
        <dbReference type="Proteomes" id="UP000279307"/>
    </source>
</evidence>
<comment type="similarity">
    <text evidence="2">Belongs to the replication factor A protein 3 family.</text>
</comment>
<dbReference type="OrthoDB" id="188186at2759"/>
<sequence>MRKNVGYTYAGQAIRTAHRSRGDRARQNHRGEKIFRVWLGYDYKPACHENLQKTSDGMSTEITTTDDARINVTFREPLDSNASGYIEVRGTVKSKSTMSCSSFVCFPQSMTKEFDADGYNTMVHMRCALGNKLDSAMDSNA</sequence>
<dbReference type="Pfam" id="PF08661">
    <property type="entry name" value="Rep_fac-A_3"/>
    <property type="match status" value="1"/>
</dbReference>
<evidence type="ECO:0000256" key="2">
    <source>
        <dbReference type="ARBA" id="ARBA00009761"/>
    </source>
</evidence>
<dbReference type="GO" id="GO:0031981">
    <property type="term" value="C:nuclear lumen"/>
    <property type="evidence" value="ECO:0007669"/>
    <property type="project" value="UniProtKB-ARBA"/>
</dbReference>
<dbReference type="GO" id="GO:0006310">
    <property type="term" value="P:DNA recombination"/>
    <property type="evidence" value="ECO:0007669"/>
    <property type="project" value="InterPro"/>
</dbReference>
<proteinExistence type="inferred from homology"/>
<dbReference type="Proteomes" id="UP000279307">
    <property type="component" value="Chromosome 6"/>
</dbReference>
<dbReference type="AlphaFoldDB" id="A0A3L8DMY8"/>
<organism evidence="4 5">
    <name type="scientific">Ooceraea biroi</name>
    <name type="common">Clonal raider ant</name>
    <name type="synonym">Cerapachys biroi</name>
    <dbReference type="NCBI Taxonomy" id="2015173"/>
    <lineage>
        <taxon>Eukaryota</taxon>
        <taxon>Metazoa</taxon>
        <taxon>Ecdysozoa</taxon>
        <taxon>Arthropoda</taxon>
        <taxon>Hexapoda</taxon>
        <taxon>Insecta</taxon>
        <taxon>Pterygota</taxon>
        <taxon>Neoptera</taxon>
        <taxon>Endopterygota</taxon>
        <taxon>Hymenoptera</taxon>
        <taxon>Apocrita</taxon>
        <taxon>Aculeata</taxon>
        <taxon>Formicoidea</taxon>
        <taxon>Formicidae</taxon>
        <taxon>Dorylinae</taxon>
        <taxon>Ooceraea</taxon>
    </lineage>
</organism>
<evidence type="ECO:0000313" key="4">
    <source>
        <dbReference type="EMBL" id="RLU21188.1"/>
    </source>
</evidence>
<dbReference type="GO" id="GO:0006281">
    <property type="term" value="P:DNA repair"/>
    <property type="evidence" value="ECO:0007669"/>
    <property type="project" value="InterPro"/>
</dbReference>
<keyword evidence="3" id="KW-0539">Nucleus</keyword>
<dbReference type="GO" id="GO:0003677">
    <property type="term" value="F:DNA binding"/>
    <property type="evidence" value="ECO:0007669"/>
    <property type="project" value="InterPro"/>
</dbReference>
<protein>
    <submittedName>
        <fullName evidence="4">Uncharacterized protein</fullName>
    </submittedName>
</protein>
<evidence type="ECO:0000256" key="3">
    <source>
        <dbReference type="ARBA" id="ARBA00023242"/>
    </source>
</evidence>
<dbReference type="SUPFAM" id="SSF50249">
    <property type="entry name" value="Nucleic acid-binding proteins"/>
    <property type="match status" value="1"/>
</dbReference>
<dbReference type="InterPro" id="IPR012340">
    <property type="entry name" value="NA-bd_OB-fold"/>
</dbReference>
<dbReference type="InterPro" id="IPR013970">
    <property type="entry name" value="Rfa2"/>
</dbReference>
<dbReference type="EMBL" id="QOIP01000006">
    <property type="protein sequence ID" value="RLU21188.1"/>
    <property type="molecule type" value="Genomic_DNA"/>
</dbReference>
<dbReference type="GO" id="GO:0006260">
    <property type="term" value="P:DNA replication"/>
    <property type="evidence" value="ECO:0007669"/>
    <property type="project" value="InterPro"/>
</dbReference>
<reference evidence="4 5" key="1">
    <citation type="journal article" date="2018" name="Genome Res.">
        <title>The genomic architecture and molecular evolution of ant odorant receptors.</title>
        <authorList>
            <person name="McKenzie S.K."/>
            <person name="Kronauer D.J.C."/>
        </authorList>
    </citation>
    <scope>NUCLEOTIDE SEQUENCE [LARGE SCALE GENOMIC DNA]</scope>
    <source>
        <strain evidence="4">Clonal line C1</strain>
    </source>
</reference>
<evidence type="ECO:0000256" key="1">
    <source>
        <dbReference type="ARBA" id="ARBA00004123"/>
    </source>
</evidence>
<name>A0A3L8DMY8_OOCBI</name>